<protein>
    <submittedName>
        <fullName evidence="2">VOC family protein</fullName>
    </submittedName>
</protein>
<dbReference type="EMBL" id="BAAAQM010000012">
    <property type="protein sequence ID" value="GAA1966870.1"/>
    <property type="molecule type" value="Genomic_DNA"/>
</dbReference>
<dbReference type="PROSITE" id="PS51819">
    <property type="entry name" value="VOC"/>
    <property type="match status" value="1"/>
</dbReference>
<accession>A0ABP5CPH6</accession>
<evidence type="ECO:0000313" key="3">
    <source>
        <dbReference type="Proteomes" id="UP001499854"/>
    </source>
</evidence>
<dbReference type="Proteomes" id="UP001499854">
    <property type="component" value="Unassembled WGS sequence"/>
</dbReference>
<sequence>MSPECPADPPLRPGSVGNGEYGRIMFENTKAFSGFSVDDIPAAKQFYNQVLGLPVTEENGMLHLQISGGNPVLVYPKGPAHKPATFTILNFPVPDIEATVKQLKERGVAFEQLPGVGRDGISREGGPLIAWFKDPAGNWLSVIQD</sequence>
<name>A0ABP5CPH6_9ACTN</name>
<dbReference type="Pfam" id="PF00903">
    <property type="entry name" value="Glyoxalase"/>
    <property type="match status" value="1"/>
</dbReference>
<comment type="caution">
    <text evidence="2">The sequence shown here is derived from an EMBL/GenBank/DDBJ whole genome shotgun (WGS) entry which is preliminary data.</text>
</comment>
<proteinExistence type="predicted"/>
<dbReference type="InterPro" id="IPR037523">
    <property type="entry name" value="VOC_core"/>
</dbReference>
<dbReference type="InterPro" id="IPR029068">
    <property type="entry name" value="Glyas_Bleomycin-R_OHBP_Dase"/>
</dbReference>
<dbReference type="SUPFAM" id="SSF54593">
    <property type="entry name" value="Glyoxalase/Bleomycin resistance protein/Dihydroxybiphenyl dioxygenase"/>
    <property type="match status" value="1"/>
</dbReference>
<gene>
    <name evidence="2" type="ORF">GCM10009838_25960</name>
</gene>
<feature type="domain" description="VOC" evidence="1">
    <location>
        <begin position="29"/>
        <end position="145"/>
    </location>
</feature>
<reference evidence="3" key="1">
    <citation type="journal article" date="2019" name="Int. J. Syst. Evol. Microbiol.">
        <title>The Global Catalogue of Microorganisms (GCM) 10K type strain sequencing project: providing services to taxonomists for standard genome sequencing and annotation.</title>
        <authorList>
            <consortium name="The Broad Institute Genomics Platform"/>
            <consortium name="The Broad Institute Genome Sequencing Center for Infectious Disease"/>
            <person name="Wu L."/>
            <person name="Ma J."/>
        </authorList>
    </citation>
    <scope>NUCLEOTIDE SEQUENCE [LARGE SCALE GENOMIC DNA]</scope>
    <source>
        <strain evidence="3">JCM 16013</strain>
    </source>
</reference>
<evidence type="ECO:0000313" key="2">
    <source>
        <dbReference type="EMBL" id="GAA1966870.1"/>
    </source>
</evidence>
<evidence type="ECO:0000259" key="1">
    <source>
        <dbReference type="PROSITE" id="PS51819"/>
    </source>
</evidence>
<organism evidence="2 3">
    <name type="scientific">Catenulispora subtropica</name>
    <dbReference type="NCBI Taxonomy" id="450798"/>
    <lineage>
        <taxon>Bacteria</taxon>
        <taxon>Bacillati</taxon>
        <taxon>Actinomycetota</taxon>
        <taxon>Actinomycetes</taxon>
        <taxon>Catenulisporales</taxon>
        <taxon>Catenulisporaceae</taxon>
        <taxon>Catenulispora</taxon>
    </lineage>
</organism>
<dbReference type="Gene3D" id="3.10.180.10">
    <property type="entry name" value="2,3-Dihydroxybiphenyl 1,2-Dioxygenase, domain 1"/>
    <property type="match status" value="1"/>
</dbReference>
<keyword evidence="3" id="KW-1185">Reference proteome</keyword>
<dbReference type="InterPro" id="IPR004360">
    <property type="entry name" value="Glyas_Fos-R_dOase_dom"/>
</dbReference>